<dbReference type="AlphaFoldDB" id="A0AAV6V4I6"/>
<evidence type="ECO:0000313" key="2">
    <source>
        <dbReference type="Proteomes" id="UP000827092"/>
    </source>
</evidence>
<name>A0AAV6V4I6_9ARAC</name>
<sequence length="207" mass="23832">MLVIPQEVRWNTYFDTIKSYLDNRGKLVQVCQDHQNEIGKDIFKLVNDVNLTVNCADYLAVLKPIAKALDSMQSDNTKLAESVDFWNKLGETLESCSASDQTKVMKYFNARRGAHYAANLLDHRYCGKTLCDAQRKKVLFISCNQSEILPLAMQFLAKRAPFPSYMFESQFNDVDPITWWANIELTPRQRLSIFHKNCSLDPLLQPD</sequence>
<keyword evidence="2" id="KW-1185">Reference proteome</keyword>
<reference evidence="1 2" key="1">
    <citation type="journal article" date="2022" name="Nat. Ecol. Evol.">
        <title>A masculinizing supergene underlies an exaggerated male reproductive morph in a spider.</title>
        <authorList>
            <person name="Hendrickx F."/>
            <person name="De Corte Z."/>
            <person name="Sonet G."/>
            <person name="Van Belleghem S.M."/>
            <person name="Kostlbacher S."/>
            <person name="Vangestel C."/>
        </authorList>
    </citation>
    <scope>NUCLEOTIDE SEQUENCE [LARGE SCALE GENOMIC DNA]</scope>
    <source>
        <strain evidence="1">W744_W776</strain>
    </source>
</reference>
<dbReference type="EMBL" id="JAFNEN010000155">
    <property type="protein sequence ID" value="KAG8191635.1"/>
    <property type="molecule type" value="Genomic_DNA"/>
</dbReference>
<accession>A0AAV6V4I6</accession>
<comment type="caution">
    <text evidence="1">The sequence shown here is derived from an EMBL/GenBank/DDBJ whole genome shotgun (WGS) entry which is preliminary data.</text>
</comment>
<organism evidence="1 2">
    <name type="scientific">Oedothorax gibbosus</name>
    <dbReference type="NCBI Taxonomy" id="931172"/>
    <lineage>
        <taxon>Eukaryota</taxon>
        <taxon>Metazoa</taxon>
        <taxon>Ecdysozoa</taxon>
        <taxon>Arthropoda</taxon>
        <taxon>Chelicerata</taxon>
        <taxon>Arachnida</taxon>
        <taxon>Araneae</taxon>
        <taxon>Araneomorphae</taxon>
        <taxon>Entelegynae</taxon>
        <taxon>Araneoidea</taxon>
        <taxon>Linyphiidae</taxon>
        <taxon>Erigoninae</taxon>
        <taxon>Oedothorax</taxon>
    </lineage>
</organism>
<gene>
    <name evidence="1" type="ORF">JTE90_012352</name>
</gene>
<proteinExistence type="predicted"/>
<protein>
    <submittedName>
        <fullName evidence="1">Uncharacterized protein</fullName>
    </submittedName>
</protein>
<dbReference type="Proteomes" id="UP000827092">
    <property type="component" value="Unassembled WGS sequence"/>
</dbReference>
<evidence type="ECO:0000313" key="1">
    <source>
        <dbReference type="EMBL" id="KAG8191635.1"/>
    </source>
</evidence>
<dbReference type="InterPro" id="IPR012337">
    <property type="entry name" value="RNaseH-like_sf"/>
</dbReference>
<dbReference type="SUPFAM" id="SSF53098">
    <property type="entry name" value="Ribonuclease H-like"/>
    <property type="match status" value="1"/>
</dbReference>